<keyword evidence="1" id="KW-0812">Transmembrane</keyword>
<proteinExistence type="predicted"/>
<keyword evidence="1" id="KW-0472">Membrane</keyword>
<organism evidence="2 3">
    <name type="scientific">Weissella viridescens</name>
    <name type="common">Lactobacillus viridescens</name>
    <dbReference type="NCBI Taxonomy" id="1629"/>
    <lineage>
        <taxon>Bacteria</taxon>
        <taxon>Bacillati</taxon>
        <taxon>Bacillota</taxon>
        <taxon>Bacilli</taxon>
        <taxon>Lactobacillales</taxon>
        <taxon>Lactobacillaceae</taxon>
        <taxon>Weissella</taxon>
    </lineage>
</organism>
<dbReference type="Proteomes" id="UP000254621">
    <property type="component" value="Unassembled WGS sequence"/>
</dbReference>
<protein>
    <submittedName>
        <fullName evidence="2">Uncharacterized protein</fullName>
    </submittedName>
</protein>
<name>A0A380P1J6_WEIVI</name>
<gene>
    <name evidence="2" type="ORF">NCTC13645_01333</name>
</gene>
<sequence>MFALKHHSAWQVSNPFTEESLYDSFGLFGGVGGVLALGVAVILFSKVANSGQSVIFQFCPHFLEVGKD</sequence>
<dbReference type="AlphaFoldDB" id="A0A380P1J6"/>
<reference evidence="2 3" key="1">
    <citation type="submission" date="2018-06" db="EMBL/GenBank/DDBJ databases">
        <authorList>
            <consortium name="Pathogen Informatics"/>
            <person name="Doyle S."/>
        </authorList>
    </citation>
    <scope>NUCLEOTIDE SEQUENCE [LARGE SCALE GENOMIC DNA]</scope>
    <source>
        <strain evidence="2 3">NCTC13645</strain>
    </source>
</reference>
<dbReference type="EMBL" id="UHIV01000004">
    <property type="protein sequence ID" value="SUP59081.1"/>
    <property type="molecule type" value="Genomic_DNA"/>
</dbReference>
<accession>A0A380P1J6</accession>
<feature type="transmembrane region" description="Helical" evidence="1">
    <location>
        <begin position="25"/>
        <end position="44"/>
    </location>
</feature>
<evidence type="ECO:0000313" key="3">
    <source>
        <dbReference type="Proteomes" id="UP000254621"/>
    </source>
</evidence>
<keyword evidence="1" id="KW-1133">Transmembrane helix</keyword>
<evidence type="ECO:0000313" key="2">
    <source>
        <dbReference type="EMBL" id="SUP59081.1"/>
    </source>
</evidence>
<evidence type="ECO:0000256" key="1">
    <source>
        <dbReference type="SAM" id="Phobius"/>
    </source>
</evidence>